<sequence>MLRPSNPDLHLRHLEHEIKYNETITFLATWAHIDAHYTFCKEMGHKKEACIKRLKETRTCFCCSKTTHGPGAIPDILLANYSDFLIEAVASTGMDDHIQLVKTSDDKLGNEETKKSNDEEYYSDNDIDEVAKCFAQIKDDSMNGKNDGGQDPSNLALTL</sequence>
<evidence type="ECO:0000313" key="2">
    <source>
        <dbReference type="Proteomes" id="UP000077315"/>
    </source>
</evidence>
<reference evidence="2" key="1">
    <citation type="submission" date="2015-06" db="EMBL/GenBank/DDBJ databases">
        <title>Expansion of signal transduction pathways in fungi by whole-genome duplication.</title>
        <authorList>
            <consortium name="DOE Joint Genome Institute"/>
            <person name="Corrochano L.M."/>
            <person name="Kuo A."/>
            <person name="Marcet-Houben M."/>
            <person name="Polaino S."/>
            <person name="Salamov A."/>
            <person name="Villalobos J.M."/>
            <person name="Alvarez M.I."/>
            <person name="Avalos J."/>
            <person name="Benito E.P."/>
            <person name="Benoit I."/>
            <person name="Burger G."/>
            <person name="Camino L.P."/>
            <person name="Canovas D."/>
            <person name="Cerda-Olmedo E."/>
            <person name="Cheng J.-F."/>
            <person name="Dominguez A."/>
            <person name="Elias M."/>
            <person name="Eslava A.P."/>
            <person name="Glaser F."/>
            <person name="Grimwood J."/>
            <person name="Gutierrez G."/>
            <person name="Heitman J."/>
            <person name="Henrissat B."/>
            <person name="Iturriaga E.A."/>
            <person name="Lang B.F."/>
            <person name="Lavin J.L."/>
            <person name="Lee S."/>
            <person name="Li W."/>
            <person name="Lindquist E."/>
            <person name="Lopez-Garcia S."/>
            <person name="Luque E.M."/>
            <person name="Marcos A.T."/>
            <person name="Martin J."/>
            <person name="McCluskey K."/>
            <person name="Medina H.R."/>
            <person name="Miralles-Duran A."/>
            <person name="Miyazaki A."/>
            <person name="Munoz-Torres E."/>
            <person name="Oguiza J.A."/>
            <person name="Ohm R."/>
            <person name="Olmedo M."/>
            <person name="Orejas M."/>
            <person name="Ortiz-Castellanos L."/>
            <person name="Pisabarro A.G."/>
            <person name="Rodriguez-Romero J."/>
            <person name="Ruiz-Herrera J."/>
            <person name="Ruiz-Vazquez R."/>
            <person name="Sanz C."/>
            <person name="Schackwitz W."/>
            <person name="Schmutz J."/>
            <person name="Shahriari M."/>
            <person name="Shelest E."/>
            <person name="Silva-Franco F."/>
            <person name="Soanes D."/>
            <person name="Syed K."/>
            <person name="Tagua V.G."/>
            <person name="Talbot N.J."/>
            <person name="Thon M."/>
            <person name="De vries R.P."/>
            <person name="Wiebenga A."/>
            <person name="Yadav J.S."/>
            <person name="Braun E.L."/>
            <person name="Baker S."/>
            <person name="Garre V."/>
            <person name="Horwitz B."/>
            <person name="Torres-Martinez S."/>
            <person name="Idnurm A."/>
            <person name="Herrera-Estrella A."/>
            <person name="Gabaldon T."/>
            <person name="Grigoriev I.V."/>
        </authorList>
    </citation>
    <scope>NUCLEOTIDE SEQUENCE [LARGE SCALE GENOMIC DNA]</scope>
    <source>
        <strain evidence="2">NRRL 1555(-)</strain>
    </source>
</reference>
<protein>
    <submittedName>
        <fullName evidence="1">Uncharacterized protein</fullName>
    </submittedName>
</protein>
<name>A0A162ZQ15_PHYB8</name>
<dbReference type="Proteomes" id="UP000077315">
    <property type="component" value="Unassembled WGS sequence"/>
</dbReference>
<organism evidence="1 2">
    <name type="scientific">Phycomyces blakesleeanus (strain ATCC 8743b / DSM 1359 / FGSC 10004 / NBRC 33097 / NRRL 1555)</name>
    <dbReference type="NCBI Taxonomy" id="763407"/>
    <lineage>
        <taxon>Eukaryota</taxon>
        <taxon>Fungi</taxon>
        <taxon>Fungi incertae sedis</taxon>
        <taxon>Mucoromycota</taxon>
        <taxon>Mucoromycotina</taxon>
        <taxon>Mucoromycetes</taxon>
        <taxon>Mucorales</taxon>
        <taxon>Phycomycetaceae</taxon>
        <taxon>Phycomyces</taxon>
    </lineage>
</organism>
<dbReference type="RefSeq" id="XP_018286351.1">
    <property type="nucleotide sequence ID" value="XM_018442020.1"/>
</dbReference>
<dbReference type="GeneID" id="29002926"/>
<dbReference type="OrthoDB" id="2202398at2759"/>
<dbReference type="VEuPathDB" id="FungiDB:PHYBLDRAFT_68859"/>
<keyword evidence="2" id="KW-1185">Reference proteome</keyword>
<dbReference type="InParanoid" id="A0A162ZQ15"/>
<accession>A0A162ZQ15</accession>
<proteinExistence type="predicted"/>
<evidence type="ECO:0000313" key="1">
    <source>
        <dbReference type="EMBL" id="OAD68311.1"/>
    </source>
</evidence>
<dbReference type="AlphaFoldDB" id="A0A162ZQ15"/>
<dbReference type="EMBL" id="KV440995">
    <property type="protein sequence ID" value="OAD68311.1"/>
    <property type="molecule type" value="Genomic_DNA"/>
</dbReference>
<gene>
    <name evidence="1" type="ORF">PHYBLDRAFT_68859</name>
</gene>